<dbReference type="PANTHER" id="PTHR43602">
    <property type="match status" value="1"/>
</dbReference>
<dbReference type="AlphaFoldDB" id="A0A853FEE6"/>
<dbReference type="SUPFAM" id="SSF52096">
    <property type="entry name" value="ClpP/crotonase"/>
    <property type="match status" value="1"/>
</dbReference>
<dbReference type="PANTHER" id="PTHR43602:SF1">
    <property type="entry name" value="ENOYL-COA HYDRATASE DOMAIN-CONTAINING PROTEIN 3, MITOCHONDRIAL"/>
    <property type="match status" value="1"/>
</dbReference>
<evidence type="ECO:0000256" key="5">
    <source>
        <dbReference type="ARBA" id="ARBA00037410"/>
    </source>
</evidence>
<dbReference type="InterPro" id="IPR014748">
    <property type="entry name" value="Enoyl-CoA_hydra_C"/>
</dbReference>
<keyword evidence="7" id="KW-0456">Lyase</keyword>
<dbReference type="EMBL" id="JACCEW010000004">
    <property type="protein sequence ID" value="NYT38042.1"/>
    <property type="molecule type" value="Genomic_DNA"/>
</dbReference>
<sequence>MTAQTKQETAPDSDILLVDNTDGVVTLTLNRPDQFNALSEEMLAALEQALADIAQDDSARCVVLGATGRAFCAGHDLKQMRAKPEKAYYQALFDGCGRVMQSIVNLPVPVIARVHGTATAAGCQLVASCDLAIASENAKFAVSGINVGLFCATPSVALTRNVPMKKAFEMLITGEFISAEDAVESGLINHAVPLDKLDQAVQALTQTICGKSPVAVRTGKTMYRRQHGMGLSEAYDYAAQVMAGNMMAEDVAEGIDAFMQKRHPVWKGR</sequence>
<dbReference type="Gene3D" id="1.10.12.10">
    <property type="entry name" value="Lyase 2-enoyl-coa Hydratase, Chain A, domain 2"/>
    <property type="match status" value="1"/>
</dbReference>
<evidence type="ECO:0000313" key="7">
    <source>
        <dbReference type="EMBL" id="NYT38042.1"/>
    </source>
</evidence>
<dbReference type="CDD" id="cd06558">
    <property type="entry name" value="crotonase-like"/>
    <property type="match status" value="1"/>
</dbReference>
<evidence type="ECO:0000256" key="2">
    <source>
        <dbReference type="ARBA" id="ARBA00022832"/>
    </source>
</evidence>
<protein>
    <recommendedName>
        <fullName evidence="6">Enoyl-CoA hydratase domain-containing protein 3, mitochondrial</fullName>
    </recommendedName>
</protein>
<dbReference type="Proteomes" id="UP000580517">
    <property type="component" value="Unassembled WGS sequence"/>
</dbReference>
<dbReference type="Gene3D" id="3.90.226.10">
    <property type="entry name" value="2-enoyl-CoA Hydratase, Chain A, domain 1"/>
    <property type="match status" value="1"/>
</dbReference>
<accession>A0A853FEE6</accession>
<organism evidence="7 8">
    <name type="scientific">Allopusillimonas soli</name>
    <dbReference type="NCBI Taxonomy" id="659016"/>
    <lineage>
        <taxon>Bacteria</taxon>
        <taxon>Pseudomonadati</taxon>
        <taxon>Pseudomonadota</taxon>
        <taxon>Betaproteobacteria</taxon>
        <taxon>Burkholderiales</taxon>
        <taxon>Alcaligenaceae</taxon>
        <taxon>Allopusillimonas</taxon>
    </lineage>
</organism>
<evidence type="ECO:0000256" key="6">
    <source>
        <dbReference type="ARBA" id="ARBA00040545"/>
    </source>
</evidence>
<dbReference type="Pfam" id="PF00378">
    <property type="entry name" value="ECH_1"/>
    <property type="match status" value="1"/>
</dbReference>
<keyword evidence="8" id="KW-1185">Reference proteome</keyword>
<proteinExistence type="inferred from homology"/>
<name>A0A853FEE6_9BURK</name>
<dbReference type="InterPro" id="IPR029045">
    <property type="entry name" value="ClpP/crotonase-like_dom_sf"/>
</dbReference>
<comment type="similarity">
    <text evidence="1">Belongs to the enoyl-CoA hydratase/isomerase family.</text>
</comment>
<evidence type="ECO:0000256" key="3">
    <source>
        <dbReference type="ARBA" id="ARBA00022946"/>
    </source>
</evidence>
<dbReference type="NCBIfam" id="NF006008">
    <property type="entry name" value="PRK08139.1"/>
    <property type="match status" value="1"/>
</dbReference>
<comment type="caution">
    <text evidence="7">The sequence shown here is derived from an EMBL/GenBank/DDBJ whole genome shotgun (WGS) entry which is preliminary data.</text>
</comment>
<dbReference type="RefSeq" id="WP_129969984.1">
    <property type="nucleotide sequence ID" value="NZ_JACCEW010000004.1"/>
</dbReference>
<dbReference type="GO" id="GO:0016836">
    <property type="term" value="F:hydro-lyase activity"/>
    <property type="evidence" value="ECO:0007669"/>
    <property type="project" value="TreeGrafter"/>
</dbReference>
<reference evidence="7 8" key="1">
    <citation type="submission" date="2020-07" db="EMBL/GenBank/DDBJ databases">
        <title>Taxonomic revisions and descriptions of new bacterial species based on genomic comparisons in the high-G+C-content subgroup of the family Alcaligenaceae.</title>
        <authorList>
            <person name="Szabo A."/>
            <person name="Felfoldi T."/>
        </authorList>
    </citation>
    <scope>NUCLEOTIDE SEQUENCE [LARGE SCALE GENOMIC DNA]</scope>
    <source>
        <strain evidence="7 8">DSM 25264</strain>
    </source>
</reference>
<dbReference type="InterPro" id="IPR052377">
    <property type="entry name" value="Mitochondrial_ECH-domain"/>
</dbReference>
<keyword evidence="4" id="KW-0443">Lipid metabolism</keyword>
<dbReference type="InterPro" id="IPR001753">
    <property type="entry name" value="Enoyl-CoA_hydra/iso"/>
</dbReference>
<evidence type="ECO:0000256" key="4">
    <source>
        <dbReference type="ARBA" id="ARBA00023098"/>
    </source>
</evidence>
<evidence type="ECO:0000313" key="8">
    <source>
        <dbReference type="Proteomes" id="UP000580517"/>
    </source>
</evidence>
<comment type="function">
    <text evidence="5">May play a role in fatty acid biosynthesis and insulin sensitivity.</text>
</comment>
<dbReference type="GO" id="GO:0006631">
    <property type="term" value="P:fatty acid metabolic process"/>
    <property type="evidence" value="ECO:0007669"/>
    <property type="project" value="UniProtKB-KW"/>
</dbReference>
<gene>
    <name evidence="7" type="ORF">H0A68_14235</name>
</gene>
<keyword evidence="3" id="KW-0809">Transit peptide</keyword>
<evidence type="ECO:0000256" key="1">
    <source>
        <dbReference type="ARBA" id="ARBA00005254"/>
    </source>
</evidence>
<keyword evidence="2" id="KW-0276">Fatty acid metabolism</keyword>
<dbReference type="OrthoDB" id="9807606at2"/>